<dbReference type="PATRIC" id="fig|1128398.3.peg.814"/>
<keyword evidence="1" id="KW-0472">Membrane</keyword>
<evidence type="ECO:0000256" key="1">
    <source>
        <dbReference type="SAM" id="Phobius"/>
    </source>
</evidence>
<feature type="transmembrane region" description="Helical" evidence="1">
    <location>
        <begin position="199"/>
        <end position="217"/>
    </location>
</feature>
<sequence>MRAILIGILSSLFFSATFIINRAMNVSGLSWAWTASLRYFMAIPILFIIVAIRGELKPLFKEIKINPFKWLIWGSIGNIGFYALLSFSSIFAPAWLTAGTWQITIIAGALLSPMFYKIIKTPEGMKKVKEKIPLSNLKISMIILLGVICMQAKEATSISLLSFLMGFIPVIIAAFFFPLGNRKMMEVVQGRLNTFQRSLGMAISSIPICIVLAIYGFNSTGIPNGGHILNTFLLALFSGVFATVLYYYATDMVKNQSSLLAAVESTQSGTMVFTVLGDILLLGGSMPSGLSLVGIILIIVGMIMNGLFIGIKSS</sequence>
<evidence type="ECO:0000313" key="3">
    <source>
        <dbReference type="Proteomes" id="UP000006094"/>
    </source>
</evidence>
<feature type="transmembrane region" description="Helical" evidence="1">
    <location>
        <begin position="289"/>
        <end position="311"/>
    </location>
</feature>
<reference evidence="2 3" key="1">
    <citation type="journal article" date="2012" name="PLoS ONE">
        <title>The purine-utilizing bacterium Clostridium acidurici 9a: a genome-guided metabolic reconsideration.</title>
        <authorList>
            <person name="Hartwich K."/>
            <person name="Poehlein A."/>
            <person name="Daniel R."/>
        </authorList>
    </citation>
    <scope>NUCLEOTIDE SEQUENCE [LARGE SCALE GENOMIC DNA]</scope>
    <source>
        <strain evidence="3">ATCC 7906 / DSM 604 / BCRC 14475 / CIP 104303 / KCTC 5404 / NCIMB 10678 / 9a</strain>
    </source>
</reference>
<feature type="transmembrane region" description="Helical" evidence="1">
    <location>
        <begin position="38"/>
        <end position="56"/>
    </location>
</feature>
<dbReference type="Pfam" id="PF13536">
    <property type="entry name" value="EmrE"/>
    <property type="match status" value="1"/>
</dbReference>
<feature type="transmembrane region" description="Helical" evidence="1">
    <location>
        <begin position="98"/>
        <end position="116"/>
    </location>
</feature>
<dbReference type="EMBL" id="CP003326">
    <property type="protein sequence ID" value="AFS77839.1"/>
    <property type="molecule type" value="Genomic_DNA"/>
</dbReference>
<dbReference type="OrthoDB" id="3457556at2"/>
<keyword evidence="1" id="KW-1133">Transmembrane helix</keyword>
<feature type="transmembrane region" description="Helical" evidence="1">
    <location>
        <begin position="68"/>
        <end position="92"/>
    </location>
</feature>
<evidence type="ECO:0008006" key="4">
    <source>
        <dbReference type="Google" id="ProtNLM"/>
    </source>
</evidence>
<feature type="transmembrane region" description="Helical" evidence="1">
    <location>
        <begin position="229"/>
        <end position="249"/>
    </location>
</feature>
<keyword evidence="3" id="KW-1185">Reference proteome</keyword>
<proteinExistence type="predicted"/>
<accession>K0AXA0</accession>
<feature type="transmembrane region" description="Helical" evidence="1">
    <location>
        <begin position="159"/>
        <end position="179"/>
    </location>
</feature>
<dbReference type="Proteomes" id="UP000006094">
    <property type="component" value="Chromosome"/>
</dbReference>
<dbReference type="RefSeq" id="WP_014966976.1">
    <property type="nucleotide sequence ID" value="NC_018664.1"/>
</dbReference>
<dbReference type="AlphaFoldDB" id="K0AXA0"/>
<dbReference type="STRING" id="1128398.Curi_c07660"/>
<dbReference type="InterPro" id="IPR032713">
    <property type="entry name" value="EmrE"/>
</dbReference>
<evidence type="ECO:0000313" key="2">
    <source>
        <dbReference type="EMBL" id="AFS77839.1"/>
    </source>
</evidence>
<organism evidence="2 3">
    <name type="scientific">Gottschalkia acidurici (strain ATCC 7906 / DSM 604 / BCRC 14475 / CIP 104303 / KCTC 5404 / NCIMB 10678 / 9a)</name>
    <name type="common">Clostridium acidurici</name>
    <dbReference type="NCBI Taxonomy" id="1128398"/>
    <lineage>
        <taxon>Bacteria</taxon>
        <taxon>Bacillati</taxon>
        <taxon>Bacillota</taxon>
        <taxon>Tissierellia</taxon>
        <taxon>Tissierellales</taxon>
        <taxon>Gottschalkiaceae</taxon>
        <taxon>Gottschalkia</taxon>
    </lineage>
</organism>
<keyword evidence="1" id="KW-0812">Transmembrane</keyword>
<name>K0AXA0_GOTA9</name>
<dbReference type="HOGENOM" id="CLU_054358_0_0_9"/>
<protein>
    <recommendedName>
        <fullName evidence="4">Multidrug resistance efflux transporter family protein</fullName>
    </recommendedName>
</protein>
<dbReference type="eggNOG" id="COG0697">
    <property type="taxonomic scope" value="Bacteria"/>
</dbReference>
<gene>
    <name evidence="2" type="ordered locus">Curi_c07660</name>
</gene>
<dbReference type="KEGG" id="cad:Curi_c07660"/>